<feature type="transmembrane region" description="Helical" evidence="1">
    <location>
        <begin position="34"/>
        <end position="55"/>
    </location>
</feature>
<keyword evidence="1" id="KW-0472">Membrane</keyword>
<dbReference type="AlphaFoldDB" id="A0AAD9BVL4"/>
<keyword evidence="1" id="KW-0812">Transmembrane</keyword>
<evidence type="ECO:0000313" key="3">
    <source>
        <dbReference type="Proteomes" id="UP001228049"/>
    </source>
</evidence>
<dbReference type="Proteomes" id="UP001228049">
    <property type="component" value="Unassembled WGS sequence"/>
</dbReference>
<sequence>MWFVGTKVTVRQLITALVACSVSCSNTTKKGCPICLILAFVLIGFGRSTFLQVFASGGQERRSLSKAAEGVPRPPRRPLRAVWSLREASYFGRWLIERDDEAGEALSPVLSYGFGLCSPADFAVSVKRLLGHHQSHSS</sequence>
<name>A0AAD9BVL4_DISEL</name>
<comment type="caution">
    <text evidence="2">The sequence shown here is derived from an EMBL/GenBank/DDBJ whole genome shotgun (WGS) entry which is preliminary data.</text>
</comment>
<reference evidence="2" key="1">
    <citation type="submission" date="2023-04" db="EMBL/GenBank/DDBJ databases">
        <title>Chromosome-level genome of Chaenocephalus aceratus.</title>
        <authorList>
            <person name="Park H."/>
        </authorList>
    </citation>
    <scope>NUCLEOTIDE SEQUENCE</scope>
    <source>
        <strain evidence="2">DE</strain>
        <tissue evidence="2">Muscle</tissue>
    </source>
</reference>
<gene>
    <name evidence="2" type="ORF">KUDE01_014537</name>
</gene>
<keyword evidence="3" id="KW-1185">Reference proteome</keyword>
<keyword evidence="1" id="KW-1133">Transmembrane helix</keyword>
<organism evidence="2 3">
    <name type="scientific">Dissostichus eleginoides</name>
    <name type="common">Patagonian toothfish</name>
    <name type="synonym">Dissostichus amissus</name>
    <dbReference type="NCBI Taxonomy" id="100907"/>
    <lineage>
        <taxon>Eukaryota</taxon>
        <taxon>Metazoa</taxon>
        <taxon>Chordata</taxon>
        <taxon>Craniata</taxon>
        <taxon>Vertebrata</taxon>
        <taxon>Euteleostomi</taxon>
        <taxon>Actinopterygii</taxon>
        <taxon>Neopterygii</taxon>
        <taxon>Teleostei</taxon>
        <taxon>Neoteleostei</taxon>
        <taxon>Acanthomorphata</taxon>
        <taxon>Eupercaria</taxon>
        <taxon>Perciformes</taxon>
        <taxon>Notothenioidei</taxon>
        <taxon>Nototheniidae</taxon>
        <taxon>Dissostichus</taxon>
    </lineage>
</organism>
<dbReference type="EMBL" id="JASDAP010000016">
    <property type="protein sequence ID" value="KAK1889862.1"/>
    <property type="molecule type" value="Genomic_DNA"/>
</dbReference>
<accession>A0AAD9BVL4</accession>
<evidence type="ECO:0000256" key="1">
    <source>
        <dbReference type="SAM" id="Phobius"/>
    </source>
</evidence>
<evidence type="ECO:0000313" key="2">
    <source>
        <dbReference type="EMBL" id="KAK1889862.1"/>
    </source>
</evidence>
<proteinExistence type="predicted"/>
<protein>
    <submittedName>
        <fullName evidence="2">E3 ubiquitin-protein ligase lubel</fullName>
    </submittedName>
</protein>